<evidence type="ECO:0000313" key="4">
    <source>
        <dbReference type="Proteomes" id="UP000319103"/>
    </source>
</evidence>
<keyword evidence="2" id="KW-1133">Transmembrane helix</keyword>
<dbReference type="EMBL" id="VIGB01000003">
    <property type="protein sequence ID" value="TQF02388.1"/>
    <property type="molecule type" value="Genomic_DNA"/>
</dbReference>
<feature type="compositionally biased region" description="Basic and acidic residues" evidence="1">
    <location>
        <begin position="118"/>
        <end position="128"/>
    </location>
</feature>
<feature type="transmembrane region" description="Helical" evidence="2">
    <location>
        <begin position="20"/>
        <end position="41"/>
    </location>
</feature>
<keyword evidence="2" id="KW-0812">Transmembrane</keyword>
<sequence length="148" mass="15168">MSQTEDEGGGSRSGGSLAGVALVVAVAIIAVWLGFLVWLAVDTGASEITWSRLLVVLASVEAVAFAAIGALFGTTVQRQRVEDLKARTDAAESRAEANQTAALNGHKLAAAVKASRGPRADGSAERLSAEAQPGSDPLLALADRLFPD</sequence>
<dbReference type="AlphaFoldDB" id="A0A540W049"/>
<keyword evidence="4" id="KW-1185">Reference proteome</keyword>
<evidence type="ECO:0000256" key="2">
    <source>
        <dbReference type="SAM" id="Phobius"/>
    </source>
</evidence>
<keyword evidence="2" id="KW-0472">Membrane</keyword>
<accession>A0A540W049</accession>
<comment type="caution">
    <text evidence="3">The sequence shown here is derived from an EMBL/GenBank/DDBJ whole genome shotgun (WGS) entry which is preliminary data.</text>
</comment>
<evidence type="ECO:0000313" key="3">
    <source>
        <dbReference type="EMBL" id="TQF02388.1"/>
    </source>
</evidence>
<protein>
    <submittedName>
        <fullName evidence="3">Uncharacterized protein</fullName>
    </submittedName>
</protein>
<dbReference type="Proteomes" id="UP000319103">
    <property type="component" value="Unassembled WGS sequence"/>
</dbReference>
<evidence type="ECO:0000256" key="1">
    <source>
        <dbReference type="SAM" id="MobiDB-lite"/>
    </source>
</evidence>
<organism evidence="3 4">
    <name type="scientific">Kitasatospora acidiphila</name>
    <dbReference type="NCBI Taxonomy" id="2567942"/>
    <lineage>
        <taxon>Bacteria</taxon>
        <taxon>Bacillati</taxon>
        <taxon>Actinomycetota</taxon>
        <taxon>Actinomycetes</taxon>
        <taxon>Kitasatosporales</taxon>
        <taxon>Streptomycetaceae</taxon>
        <taxon>Kitasatospora</taxon>
    </lineage>
</organism>
<gene>
    <name evidence="3" type="ORF">E6W39_09015</name>
</gene>
<feature type="transmembrane region" description="Helical" evidence="2">
    <location>
        <begin position="53"/>
        <end position="72"/>
    </location>
</feature>
<reference evidence="3 4" key="1">
    <citation type="submission" date="2019-06" db="EMBL/GenBank/DDBJ databases">
        <title>Description of Kitasatospora acidophila sp. nov. isolated from pine grove soil, and reclassification of Streptomyces novaecaesareae to Kitasatospora novaeceasareae comb. nov.</title>
        <authorList>
            <person name="Kim M.J."/>
        </authorList>
    </citation>
    <scope>NUCLEOTIDE SEQUENCE [LARGE SCALE GENOMIC DNA]</scope>
    <source>
        <strain evidence="3 4">MMS16-CNU292</strain>
    </source>
</reference>
<proteinExistence type="predicted"/>
<feature type="region of interest" description="Disordered" evidence="1">
    <location>
        <begin position="111"/>
        <end position="148"/>
    </location>
</feature>
<dbReference type="OrthoDB" id="4351157at2"/>
<name>A0A540W049_9ACTN</name>